<dbReference type="Proteomes" id="UP000886865">
    <property type="component" value="Unassembled WGS sequence"/>
</dbReference>
<keyword evidence="1" id="KW-0472">Membrane</keyword>
<dbReference type="PANTHER" id="PTHR33383">
    <property type="entry name" value="MEMBRANE PROTEIN INSERTION EFFICIENCY FACTOR-RELATED"/>
    <property type="match status" value="1"/>
</dbReference>
<protein>
    <recommendedName>
        <fullName evidence="1">Putative membrane protein insertion efficiency factor</fullName>
    </recommendedName>
</protein>
<dbReference type="GO" id="GO:0005886">
    <property type="term" value="C:plasma membrane"/>
    <property type="evidence" value="ECO:0007669"/>
    <property type="project" value="UniProtKB-SubCell"/>
</dbReference>
<comment type="similarity">
    <text evidence="1">Belongs to the UPF0161 family.</text>
</comment>
<dbReference type="EMBL" id="DVJQ01000018">
    <property type="protein sequence ID" value="HIS73794.1"/>
    <property type="molecule type" value="Genomic_DNA"/>
</dbReference>
<dbReference type="AlphaFoldDB" id="A0A9D1JWU6"/>
<dbReference type="InterPro" id="IPR002696">
    <property type="entry name" value="Membr_insert_effic_factor_YidD"/>
</dbReference>
<dbReference type="Pfam" id="PF01809">
    <property type="entry name" value="YidD"/>
    <property type="match status" value="1"/>
</dbReference>
<sequence length="81" mass="9407">MHRKTVDGERLNLGQKICLKLISIYRFFSKFTPSTCRFYPTCSKYTYDAIKKYGVIKGCFLGLKRILKCHPFHPGGYDPLP</sequence>
<comment type="function">
    <text evidence="1">Could be involved in insertion of integral membrane proteins into the membrane.</text>
</comment>
<evidence type="ECO:0000313" key="2">
    <source>
        <dbReference type="EMBL" id="HIS73794.1"/>
    </source>
</evidence>
<evidence type="ECO:0000256" key="1">
    <source>
        <dbReference type="HAMAP-Rule" id="MF_00386"/>
    </source>
</evidence>
<organism evidence="2 3">
    <name type="scientific">Candidatus Galligastranaerophilus intestinavium</name>
    <dbReference type="NCBI Taxonomy" id="2840836"/>
    <lineage>
        <taxon>Bacteria</taxon>
        <taxon>Candidatus Galligastranaerophilus</taxon>
    </lineage>
</organism>
<proteinExistence type="inferred from homology"/>
<accession>A0A9D1JWU6</accession>
<dbReference type="SMART" id="SM01234">
    <property type="entry name" value="Haemolytic"/>
    <property type="match status" value="1"/>
</dbReference>
<keyword evidence="1" id="KW-1003">Cell membrane</keyword>
<comment type="caution">
    <text evidence="2">The sequence shown here is derived from an EMBL/GenBank/DDBJ whole genome shotgun (WGS) entry which is preliminary data.</text>
</comment>
<evidence type="ECO:0000313" key="3">
    <source>
        <dbReference type="Proteomes" id="UP000886865"/>
    </source>
</evidence>
<dbReference type="NCBIfam" id="TIGR00278">
    <property type="entry name" value="membrane protein insertion efficiency factor YidD"/>
    <property type="match status" value="1"/>
</dbReference>
<reference evidence="2" key="1">
    <citation type="submission" date="2020-10" db="EMBL/GenBank/DDBJ databases">
        <authorList>
            <person name="Gilroy R."/>
        </authorList>
    </citation>
    <scope>NUCLEOTIDE SEQUENCE</scope>
    <source>
        <strain evidence="2">CHK152-2871</strain>
    </source>
</reference>
<dbReference type="HAMAP" id="MF_00386">
    <property type="entry name" value="UPF0161_YidD"/>
    <property type="match status" value="1"/>
</dbReference>
<comment type="subcellular location">
    <subcellularLocation>
        <location evidence="1">Cell membrane</location>
        <topology evidence="1">Peripheral membrane protein</topology>
        <orientation evidence="1">Cytoplasmic side</orientation>
    </subcellularLocation>
</comment>
<name>A0A9D1JWU6_9BACT</name>
<gene>
    <name evidence="2" type="primary">yidD</name>
    <name evidence="2" type="ORF">IAA86_02090</name>
</gene>
<dbReference type="PANTHER" id="PTHR33383:SF1">
    <property type="entry name" value="MEMBRANE PROTEIN INSERTION EFFICIENCY FACTOR-RELATED"/>
    <property type="match status" value="1"/>
</dbReference>
<reference evidence="2" key="2">
    <citation type="journal article" date="2021" name="PeerJ">
        <title>Extensive microbial diversity within the chicken gut microbiome revealed by metagenomics and culture.</title>
        <authorList>
            <person name="Gilroy R."/>
            <person name="Ravi A."/>
            <person name="Getino M."/>
            <person name="Pursley I."/>
            <person name="Horton D.L."/>
            <person name="Alikhan N.F."/>
            <person name="Baker D."/>
            <person name="Gharbi K."/>
            <person name="Hall N."/>
            <person name="Watson M."/>
            <person name="Adriaenssens E.M."/>
            <person name="Foster-Nyarko E."/>
            <person name="Jarju S."/>
            <person name="Secka A."/>
            <person name="Antonio M."/>
            <person name="Oren A."/>
            <person name="Chaudhuri R.R."/>
            <person name="La Ragione R."/>
            <person name="Hildebrand F."/>
            <person name="Pallen M.J."/>
        </authorList>
    </citation>
    <scope>NUCLEOTIDE SEQUENCE</scope>
    <source>
        <strain evidence="2">CHK152-2871</strain>
    </source>
</reference>